<organism evidence="1 2">
    <name type="scientific">Sphaerodactylus townsendi</name>
    <dbReference type="NCBI Taxonomy" id="933632"/>
    <lineage>
        <taxon>Eukaryota</taxon>
        <taxon>Metazoa</taxon>
        <taxon>Chordata</taxon>
        <taxon>Craniata</taxon>
        <taxon>Vertebrata</taxon>
        <taxon>Euteleostomi</taxon>
        <taxon>Lepidosauria</taxon>
        <taxon>Squamata</taxon>
        <taxon>Bifurcata</taxon>
        <taxon>Gekkota</taxon>
        <taxon>Sphaerodactylidae</taxon>
        <taxon>Sphaerodactylus</taxon>
    </lineage>
</organism>
<name>A0ACB8GD13_9SAUR</name>
<evidence type="ECO:0000313" key="2">
    <source>
        <dbReference type="Proteomes" id="UP000827872"/>
    </source>
</evidence>
<accession>A0ACB8GD13</accession>
<evidence type="ECO:0000313" key="1">
    <source>
        <dbReference type="EMBL" id="KAH8017010.1"/>
    </source>
</evidence>
<gene>
    <name evidence="1" type="ORF">K3G42_025287</name>
</gene>
<reference evidence="1" key="1">
    <citation type="submission" date="2021-08" db="EMBL/GenBank/DDBJ databases">
        <title>The first chromosome-level gecko genome reveals the dynamic sex chromosomes of Neotropical dwarf geckos (Sphaerodactylidae: Sphaerodactylus).</title>
        <authorList>
            <person name="Pinto B.J."/>
            <person name="Keating S.E."/>
            <person name="Gamble T."/>
        </authorList>
    </citation>
    <scope>NUCLEOTIDE SEQUENCE</scope>
    <source>
        <strain evidence="1">TG3544</strain>
    </source>
</reference>
<protein>
    <submittedName>
        <fullName evidence="1">Uncharacterized protein</fullName>
    </submittedName>
</protein>
<sequence length="108" mass="12325">MYSKVLVLPVFCKKKKAHSAHVILPITLISISIQTYQFSSPLHFQLAFNHIFSYRSVFFLSCSSAEESVKMLVADTRLLISSFHIVELHGLKRHYTLQKGGFLFCICS</sequence>
<proteinExistence type="predicted"/>
<comment type="caution">
    <text evidence="1">The sequence shown here is derived from an EMBL/GenBank/DDBJ whole genome shotgun (WGS) entry which is preliminary data.</text>
</comment>
<dbReference type="Proteomes" id="UP000827872">
    <property type="component" value="Linkage Group LG01"/>
</dbReference>
<keyword evidence="2" id="KW-1185">Reference proteome</keyword>
<dbReference type="EMBL" id="CM037614">
    <property type="protein sequence ID" value="KAH8017010.1"/>
    <property type="molecule type" value="Genomic_DNA"/>
</dbReference>